<feature type="non-terminal residue" evidence="2">
    <location>
        <position position="622"/>
    </location>
</feature>
<feature type="compositionally biased region" description="Acidic residues" evidence="1">
    <location>
        <begin position="371"/>
        <end position="395"/>
    </location>
</feature>
<feature type="compositionally biased region" description="Basic and acidic residues" evidence="1">
    <location>
        <begin position="478"/>
        <end position="492"/>
    </location>
</feature>
<evidence type="ECO:0000256" key="1">
    <source>
        <dbReference type="SAM" id="MobiDB-lite"/>
    </source>
</evidence>
<feature type="compositionally biased region" description="Acidic residues" evidence="1">
    <location>
        <begin position="503"/>
        <end position="520"/>
    </location>
</feature>
<reference evidence="2" key="1">
    <citation type="submission" date="2023-06" db="EMBL/GenBank/DDBJ databases">
        <title>Reference genome for the Northern bat (Eptesicus nilssonii), a most northern bat species.</title>
        <authorList>
            <person name="Laine V.N."/>
            <person name="Pulliainen A.T."/>
            <person name="Lilley T.M."/>
        </authorList>
    </citation>
    <scope>NUCLEOTIDE SEQUENCE</scope>
    <source>
        <strain evidence="2">BLF_Eptnil</strain>
        <tissue evidence="2">Kidney</tissue>
    </source>
</reference>
<sequence length="622" mass="69781">MSFRKAMVAGPRQRQLGVIRPRGEGSWGDQLSHFSFEVCFSLLSFNHLDYFQDKMTKVKDIDSSSVDSKSLGETTDVLNMTHMMSLNSNEKSLKLSPIQKQKKQESIEKLKQQTAHTENDDSNEYESEEMSQKMKEGKAYKQFLAKGTFMVPTTEKLEACSDEDVGHDSGQPGPQADTNEKGLQKKTFRFKNKHSIYPFDDKEIENKSDGEGSQKDSEEGEMVSEKETKLAEMAGLKDIRKSEENIKDINRFFDELPNKVVNIDEDIEENYFVKERKRNKQDGIFDNERESIEEPYSYLEGECESQHSTTDDFELPESVECSSGEKDDDEMETDQNLWYSRKCIEQEEDTELKISEFMAKYDFKSDHLPEIPEEEEGAEDLEGSGIEEQEVEENVEIPGGKEEEEAEILSDDLTDRAEVSEGNGKSGGEADVYEGGCPGICKESNSQVEQGQSEKGEEEKDKGGGEMESQGKGENNLEEEKKQEQKERKQGHQAETNKGMEIGEGEEQGEGEGEEDEEGDKEGGQVGQGEEDREEGEGKEEEEEEGKEKEVEMKEEGEGEEREGGGEGKEEREGAKGKGEGEGEREEGEREEEGEGEAGGEEEEGEGEEGEGGGEDGEEEGE</sequence>
<dbReference type="AlphaFoldDB" id="A0AA40IAM0"/>
<feature type="compositionally biased region" description="Acidic residues" evidence="1">
    <location>
        <begin position="120"/>
        <end position="129"/>
    </location>
</feature>
<comment type="caution">
    <text evidence="2">The sequence shown here is derived from an EMBL/GenBank/DDBJ whole genome shotgun (WGS) entry which is preliminary data.</text>
</comment>
<dbReference type="Proteomes" id="UP001177744">
    <property type="component" value="Unassembled WGS sequence"/>
</dbReference>
<keyword evidence="3" id="KW-1185">Reference proteome</keyword>
<feature type="compositionally biased region" description="Acidic residues" evidence="1">
    <location>
        <begin position="402"/>
        <end position="412"/>
    </location>
</feature>
<feature type="compositionally biased region" description="Low complexity" evidence="1">
    <location>
        <begin position="88"/>
        <end position="99"/>
    </location>
</feature>
<feature type="compositionally biased region" description="Basic and acidic residues" evidence="1">
    <location>
        <begin position="102"/>
        <end position="111"/>
    </location>
</feature>
<feature type="compositionally biased region" description="Acidic residues" evidence="1">
    <location>
        <begin position="529"/>
        <end position="545"/>
    </location>
</feature>
<feature type="compositionally biased region" description="Acidic residues" evidence="1">
    <location>
        <begin position="583"/>
        <end position="622"/>
    </location>
</feature>
<dbReference type="EMBL" id="JAULJE010000001">
    <property type="protein sequence ID" value="KAK1346149.1"/>
    <property type="molecule type" value="Genomic_DNA"/>
</dbReference>
<name>A0AA40IAM0_CNENI</name>
<feature type="region of interest" description="Disordered" evidence="1">
    <location>
        <begin position="88"/>
        <end position="133"/>
    </location>
</feature>
<feature type="region of interest" description="Disordered" evidence="1">
    <location>
        <begin position="162"/>
        <end position="186"/>
    </location>
</feature>
<evidence type="ECO:0008006" key="4">
    <source>
        <dbReference type="Google" id="ProtNLM"/>
    </source>
</evidence>
<feature type="region of interest" description="Disordered" evidence="1">
    <location>
        <begin position="301"/>
        <end position="333"/>
    </location>
</feature>
<feature type="compositionally biased region" description="Basic and acidic residues" evidence="1">
    <location>
        <begin position="546"/>
        <end position="582"/>
    </location>
</feature>
<protein>
    <recommendedName>
        <fullName evidence="4">X-linked retinitis pigmentosa GTPase regulator</fullName>
    </recommendedName>
</protein>
<evidence type="ECO:0000313" key="3">
    <source>
        <dbReference type="Proteomes" id="UP001177744"/>
    </source>
</evidence>
<organism evidence="2 3">
    <name type="scientific">Cnephaeus nilssonii</name>
    <name type="common">Northern bat</name>
    <name type="synonym">Eptesicus nilssonii</name>
    <dbReference type="NCBI Taxonomy" id="3371016"/>
    <lineage>
        <taxon>Eukaryota</taxon>
        <taxon>Metazoa</taxon>
        <taxon>Chordata</taxon>
        <taxon>Craniata</taxon>
        <taxon>Vertebrata</taxon>
        <taxon>Euteleostomi</taxon>
        <taxon>Mammalia</taxon>
        <taxon>Eutheria</taxon>
        <taxon>Laurasiatheria</taxon>
        <taxon>Chiroptera</taxon>
        <taxon>Yangochiroptera</taxon>
        <taxon>Vespertilionidae</taxon>
        <taxon>Cnephaeus</taxon>
    </lineage>
</organism>
<gene>
    <name evidence="2" type="ORF">QTO34_000002</name>
</gene>
<evidence type="ECO:0000313" key="2">
    <source>
        <dbReference type="EMBL" id="KAK1346149.1"/>
    </source>
</evidence>
<feature type="region of interest" description="Disordered" evidence="1">
    <location>
        <begin position="199"/>
        <end position="228"/>
    </location>
</feature>
<accession>A0AA40IAM0</accession>
<proteinExistence type="predicted"/>
<feature type="compositionally biased region" description="Basic and acidic residues" evidence="1">
    <location>
        <begin position="452"/>
        <end position="471"/>
    </location>
</feature>
<feature type="region of interest" description="Disordered" evidence="1">
    <location>
        <begin position="365"/>
        <end position="622"/>
    </location>
</feature>